<feature type="compositionally biased region" description="Basic and acidic residues" evidence="1">
    <location>
        <begin position="8"/>
        <end position="18"/>
    </location>
</feature>
<organism evidence="3 4">
    <name type="scientific">Periconia digitata</name>
    <dbReference type="NCBI Taxonomy" id="1303443"/>
    <lineage>
        <taxon>Eukaryota</taxon>
        <taxon>Fungi</taxon>
        <taxon>Dikarya</taxon>
        <taxon>Ascomycota</taxon>
        <taxon>Pezizomycotina</taxon>
        <taxon>Dothideomycetes</taxon>
        <taxon>Pleosporomycetidae</taxon>
        <taxon>Pleosporales</taxon>
        <taxon>Massarineae</taxon>
        <taxon>Periconiaceae</taxon>
        <taxon>Periconia</taxon>
    </lineage>
</organism>
<name>A0A9W4UDI1_9PLEO</name>
<dbReference type="OrthoDB" id="5420247at2759"/>
<keyword evidence="2" id="KW-0472">Membrane</keyword>
<evidence type="ECO:0000256" key="2">
    <source>
        <dbReference type="SAM" id="Phobius"/>
    </source>
</evidence>
<feature type="transmembrane region" description="Helical" evidence="2">
    <location>
        <begin position="197"/>
        <end position="218"/>
    </location>
</feature>
<evidence type="ECO:0000313" key="4">
    <source>
        <dbReference type="Proteomes" id="UP001152607"/>
    </source>
</evidence>
<evidence type="ECO:0000256" key="1">
    <source>
        <dbReference type="SAM" id="MobiDB-lite"/>
    </source>
</evidence>
<dbReference type="Proteomes" id="UP001152607">
    <property type="component" value="Unassembled WGS sequence"/>
</dbReference>
<dbReference type="AlphaFoldDB" id="A0A9W4UDI1"/>
<dbReference type="PANTHER" id="PTHR42029">
    <property type="entry name" value="AN04G07800"/>
    <property type="match status" value="1"/>
</dbReference>
<reference evidence="3" key="1">
    <citation type="submission" date="2023-01" db="EMBL/GenBank/DDBJ databases">
        <authorList>
            <person name="Van Ghelder C."/>
            <person name="Rancurel C."/>
        </authorList>
    </citation>
    <scope>NUCLEOTIDE SEQUENCE</scope>
    <source>
        <strain evidence="3">CNCM I-4278</strain>
    </source>
</reference>
<dbReference type="EMBL" id="CAOQHR010000004">
    <property type="protein sequence ID" value="CAI6333915.1"/>
    <property type="molecule type" value="Genomic_DNA"/>
</dbReference>
<dbReference type="PANTHER" id="PTHR42029:SF3">
    <property type="entry name" value="AN04G07800"/>
    <property type="match status" value="1"/>
</dbReference>
<sequence>MSPLPLEPRTRNVAETDPRPPGSDALVLEAWAQGYMVGSLVVMIAITMANMRRGVRLHKLILIELVFGLWQGFWLFPQSSPNRRIDTWWLSVAAIPLNVSWILHNVVSWMKIKPFFSPLWNKVYIGTVVLSIPYWIVEVYANFAYFHYGNAIFNTTRPLELLFRDPWWIISTVYLFIVIKTQYDLKLKEIIRISPRFGIMLASMLVAIVFVICDVLSVTKAIKLASDMGINPFWKLAFVFKCLTDSVILDDFKIALDRLRAFKISRLGSFSGDHSDKRTPNASHQIKSWSDEEKAAKPRQGERRGSKALEEVEHSLDGPTPTNLDGARKFNLTKNSVEHIEYASPGYTVPTVIHPTRVNPAASEHLHWSDTFDLNAAPSSAAGEYAVAPNQQDEPQWPMPSPKTT</sequence>
<feature type="transmembrane region" description="Helical" evidence="2">
    <location>
        <begin position="167"/>
        <end position="185"/>
    </location>
</feature>
<comment type="caution">
    <text evidence="3">The sequence shown here is derived from an EMBL/GenBank/DDBJ whole genome shotgun (WGS) entry which is preliminary data.</text>
</comment>
<accession>A0A9W4UDI1</accession>
<feature type="region of interest" description="Disordered" evidence="1">
    <location>
        <begin position="1"/>
        <end position="20"/>
    </location>
</feature>
<keyword evidence="2" id="KW-0812">Transmembrane</keyword>
<feature type="transmembrane region" description="Helical" evidence="2">
    <location>
        <begin position="30"/>
        <end position="48"/>
    </location>
</feature>
<feature type="region of interest" description="Disordered" evidence="1">
    <location>
        <begin position="380"/>
        <end position="405"/>
    </location>
</feature>
<feature type="transmembrane region" description="Helical" evidence="2">
    <location>
        <begin position="119"/>
        <end position="137"/>
    </location>
</feature>
<keyword evidence="2" id="KW-1133">Transmembrane helix</keyword>
<protein>
    <submittedName>
        <fullName evidence="3">Uncharacterized protein</fullName>
    </submittedName>
</protein>
<feature type="transmembrane region" description="Helical" evidence="2">
    <location>
        <begin position="88"/>
        <end position="107"/>
    </location>
</feature>
<proteinExistence type="predicted"/>
<feature type="transmembrane region" description="Helical" evidence="2">
    <location>
        <begin position="60"/>
        <end position="76"/>
    </location>
</feature>
<gene>
    <name evidence="3" type="ORF">PDIGIT_LOCUS6967</name>
</gene>
<feature type="compositionally biased region" description="Basic and acidic residues" evidence="1">
    <location>
        <begin position="289"/>
        <end position="316"/>
    </location>
</feature>
<evidence type="ECO:0000313" key="3">
    <source>
        <dbReference type="EMBL" id="CAI6333915.1"/>
    </source>
</evidence>
<feature type="region of interest" description="Disordered" evidence="1">
    <location>
        <begin position="273"/>
        <end position="327"/>
    </location>
</feature>
<keyword evidence="4" id="KW-1185">Reference proteome</keyword>